<dbReference type="InterPro" id="IPR000504">
    <property type="entry name" value="RRM_dom"/>
</dbReference>
<dbReference type="PANTHER" id="PTHR48027">
    <property type="entry name" value="HETEROGENEOUS NUCLEAR RIBONUCLEOPROTEIN 87F-RELATED"/>
    <property type="match status" value="1"/>
</dbReference>
<evidence type="ECO:0000256" key="1">
    <source>
        <dbReference type="ARBA" id="ARBA00022884"/>
    </source>
</evidence>
<dbReference type="InterPro" id="IPR035979">
    <property type="entry name" value="RBD_domain_sf"/>
</dbReference>
<accession>A0AAN4YYT3</accession>
<dbReference type="EMBL" id="BTRK01000001">
    <property type="protein sequence ID" value="GMR31387.1"/>
    <property type="molecule type" value="Genomic_DNA"/>
</dbReference>
<gene>
    <name evidence="4" type="ORF">PMAYCL1PPCAC_01582</name>
</gene>
<proteinExistence type="predicted"/>
<reference evidence="5" key="1">
    <citation type="submission" date="2022-10" db="EMBL/GenBank/DDBJ databases">
        <title>Genome assembly of Pristionchus species.</title>
        <authorList>
            <person name="Yoshida K."/>
            <person name="Sommer R.J."/>
        </authorList>
    </citation>
    <scope>NUCLEOTIDE SEQUENCE [LARGE SCALE GENOMIC DNA]</scope>
    <source>
        <strain evidence="5">RS5460</strain>
    </source>
</reference>
<dbReference type="SUPFAM" id="SSF54928">
    <property type="entry name" value="RNA-binding domain, RBD"/>
    <property type="match status" value="1"/>
</dbReference>
<dbReference type="SMART" id="SM00360">
    <property type="entry name" value="RRM"/>
    <property type="match status" value="1"/>
</dbReference>
<feature type="non-terminal residue" evidence="4">
    <location>
        <position position="138"/>
    </location>
</feature>
<dbReference type="Gene3D" id="3.30.70.330">
    <property type="match status" value="1"/>
</dbReference>
<sequence length="138" mass="14301">SAALIPPASSSMNETALSGAQLQLKLLQQPGLKQTSSTQSIPVLRFVPPPTGGSRPLVGSAAAGESQVMSPSTGLRSIFVSYLPRSLSSADLLHLFTPFGKVISAIVQIDKDTGIHRGFGFVSYDNSNSADAAISAMN</sequence>
<dbReference type="AlphaFoldDB" id="A0AAN4YYT3"/>
<dbReference type="PROSITE" id="PS50102">
    <property type="entry name" value="RRM"/>
    <property type="match status" value="1"/>
</dbReference>
<name>A0AAN4YYT3_9BILA</name>
<organism evidence="4 5">
    <name type="scientific">Pristionchus mayeri</name>
    <dbReference type="NCBI Taxonomy" id="1317129"/>
    <lineage>
        <taxon>Eukaryota</taxon>
        <taxon>Metazoa</taxon>
        <taxon>Ecdysozoa</taxon>
        <taxon>Nematoda</taxon>
        <taxon>Chromadorea</taxon>
        <taxon>Rhabditida</taxon>
        <taxon>Rhabditina</taxon>
        <taxon>Diplogasteromorpha</taxon>
        <taxon>Diplogasteroidea</taxon>
        <taxon>Neodiplogasteridae</taxon>
        <taxon>Pristionchus</taxon>
    </lineage>
</organism>
<evidence type="ECO:0000313" key="4">
    <source>
        <dbReference type="EMBL" id="GMR31387.1"/>
    </source>
</evidence>
<feature type="domain" description="RRM" evidence="3">
    <location>
        <begin position="76"/>
        <end position="138"/>
    </location>
</feature>
<protein>
    <recommendedName>
        <fullName evidence="3">RRM domain-containing protein</fullName>
    </recommendedName>
</protein>
<dbReference type="InterPro" id="IPR052462">
    <property type="entry name" value="SLIRP/GR-RBP-like"/>
</dbReference>
<dbReference type="Pfam" id="PF00076">
    <property type="entry name" value="RRM_1"/>
    <property type="match status" value="1"/>
</dbReference>
<dbReference type="GO" id="GO:0003723">
    <property type="term" value="F:RNA binding"/>
    <property type="evidence" value="ECO:0007669"/>
    <property type="project" value="UniProtKB-UniRule"/>
</dbReference>
<feature type="non-terminal residue" evidence="4">
    <location>
        <position position="1"/>
    </location>
</feature>
<evidence type="ECO:0000259" key="3">
    <source>
        <dbReference type="PROSITE" id="PS50102"/>
    </source>
</evidence>
<dbReference type="InterPro" id="IPR012677">
    <property type="entry name" value="Nucleotide-bd_a/b_plait_sf"/>
</dbReference>
<dbReference type="Proteomes" id="UP001328107">
    <property type="component" value="Unassembled WGS sequence"/>
</dbReference>
<keyword evidence="5" id="KW-1185">Reference proteome</keyword>
<keyword evidence="1 2" id="KW-0694">RNA-binding</keyword>
<evidence type="ECO:0000313" key="5">
    <source>
        <dbReference type="Proteomes" id="UP001328107"/>
    </source>
</evidence>
<comment type="caution">
    <text evidence="4">The sequence shown here is derived from an EMBL/GenBank/DDBJ whole genome shotgun (WGS) entry which is preliminary data.</text>
</comment>
<evidence type="ECO:0000256" key="2">
    <source>
        <dbReference type="PROSITE-ProRule" id="PRU00176"/>
    </source>
</evidence>